<dbReference type="PANTHER" id="PTHR42945:SF1">
    <property type="entry name" value="HISTIDINE BIOSYNTHESIS BIFUNCTIONAL PROTEIN HIS7"/>
    <property type="match status" value="1"/>
</dbReference>
<evidence type="ECO:0000313" key="14">
    <source>
        <dbReference type="EMBL" id="AGI27053.1"/>
    </source>
</evidence>
<evidence type="ECO:0000256" key="9">
    <source>
        <dbReference type="ARBA" id="ARBA00017720"/>
    </source>
</evidence>
<dbReference type="EMBL" id="CP004358">
    <property type="protein sequence ID" value="AGI27053.1"/>
    <property type="molecule type" value="Genomic_DNA"/>
</dbReference>
<comment type="catalytic activity">
    <reaction evidence="2">
        <text>1-(5-phospho-beta-D-ribosyl)-ATP + H2O = 1-(5-phospho-beta-D-ribosyl)-5'-AMP + diphosphate + H(+)</text>
        <dbReference type="Rhea" id="RHEA:22828"/>
        <dbReference type="ChEBI" id="CHEBI:15377"/>
        <dbReference type="ChEBI" id="CHEBI:15378"/>
        <dbReference type="ChEBI" id="CHEBI:33019"/>
        <dbReference type="ChEBI" id="CHEBI:59457"/>
        <dbReference type="ChEBI" id="CHEBI:73183"/>
        <dbReference type="EC" id="3.6.1.31"/>
    </reaction>
</comment>
<comment type="pathway">
    <text evidence="4">Amino-acid biosynthesis; L-histidine biosynthesis; L-histidine from 5-phospho-alpha-D-ribose 1-diphosphate: step 2/9.</text>
</comment>
<evidence type="ECO:0000256" key="11">
    <source>
        <dbReference type="ARBA" id="ARBA00022801"/>
    </source>
</evidence>
<organism evidence="14 15">
    <name type="scientific">Candidatus Portiera aleyrodidarum TV</name>
    <dbReference type="NCBI Taxonomy" id="1297582"/>
    <lineage>
        <taxon>Bacteria</taxon>
        <taxon>Pseudomonadati</taxon>
        <taxon>Pseudomonadota</taxon>
        <taxon>Gammaproteobacteria</taxon>
        <taxon>Candidatus Johnevansiales</taxon>
        <taxon>Candidatus Johnevansiaceae</taxon>
        <taxon>Candidatus Portiera</taxon>
    </lineage>
</organism>
<evidence type="ECO:0000259" key="13">
    <source>
        <dbReference type="Pfam" id="PF01502"/>
    </source>
</evidence>
<dbReference type="InterPro" id="IPR038019">
    <property type="entry name" value="PRib_AMP_CycHydrolase_sf"/>
</dbReference>
<comment type="similarity">
    <text evidence="5">In the C-terminal section; belongs to the PRA-PH family.</text>
</comment>
<keyword evidence="10" id="KW-0028">Amino-acid biosynthesis</keyword>
<reference evidence="14 15" key="1">
    <citation type="journal article" date="2013" name="Genome Biol. Evol.">
        <title>The evolution of genomic instability in the obligate endosymbionts of whiteflies.</title>
        <authorList>
            <person name="Sloan D.B."/>
            <person name="Moran N.A."/>
        </authorList>
    </citation>
    <scope>NUCLEOTIDE SEQUENCE [LARGE SCALE GENOMIC DNA]</scope>
    <source>
        <strain evidence="14 15">TV</strain>
    </source>
</reference>
<dbReference type="SUPFAM" id="SSF141734">
    <property type="entry name" value="HisI-like"/>
    <property type="match status" value="1"/>
</dbReference>
<evidence type="ECO:0000256" key="10">
    <source>
        <dbReference type="ARBA" id="ARBA00022605"/>
    </source>
</evidence>
<evidence type="ECO:0000256" key="5">
    <source>
        <dbReference type="ARBA" id="ARBA00007731"/>
    </source>
</evidence>
<proteinExistence type="inferred from homology"/>
<comment type="catalytic activity">
    <reaction evidence="1">
        <text>1-(5-phospho-beta-D-ribosyl)-5'-AMP + H2O = 1-(5-phospho-beta-D-ribosyl)-5-[(5-phospho-beta-D-ribosylamino)methylideneamino]imidazole-4-carboxamide</text>
        <dbReference type="Rhea" id="RHEA:20049"/>
        <dbReference type="ChEBI" id="CHEBI:15377"/>
        <dbReference type="ChEBI" id="CHEBI:58435"/>
        <dbReference type="ChEBI" id="CHEBI:59457"/>
        <dbReference type="EC" id="3.5.4.19"/>
    </reaction>
</comment>
<dbReference type="EC" id="3.6.1.31" evidence="7"/>
<dbReference type="EC" id="3.5.4.19" evidence="8"/>
<evidence type="ECO:0000256" key="4">
    <source>
        <dbReference type="ARBA" id="ARBA00005204"/>
    </source>
</evidence>
<comment type="similarity">
    <text evidence="6">In the N-terminal section; belongs to the PRA-CH family.</text>
</comment>
<dbReference type="GO" id="GO:0004635">
    <property type="term" value="F:phosphoribosyl-AMP cyclohydrolase activity"/>
    <property type="evidence" value="ECO:0007669"/>
    <property type="project" value="UniProtKB-EC"/>
</dbReference>
<protein>
    <recommendedName>
        <fullName evidence="9">Histidine biosynthesis bifunctional protein HisIE</fullName>
        <ecNumber evidence="8">3.5.4.19</ecNumber>
        <ecNumber evidence="7">3.6.1.31</ecNumber>
    </recommendedName>
</protein>
<evidence type="ECO:0000256" key="7">
    <source>
        <dbReference type="ARBA" id="ARBA00012414"/>
    </source>
</evidence>
<evidence type="ECO:0000256" key="8">
    <source>
        <dbReference type="ARBA" id="ARBA00012721"/>
    </source>
</evidence>
<evidence type="ECO:0000256" key="6">
    <source>
        <dbReference type="ARBA" id="ARBA00008299"/>
    </source>
</evidence>
<dbReference type="UniPathway" id="UPA00031">
    <property type="reaction ID" value="UER00008"/>
</dbReference>
<evidence type="ECO:0000313" key="15">
    <source>
        <dbReference type="Proteomes" id="UP000012083"/>
    </source>
</evidence>
<name>A0A8D3X8K1_9GAMM</name>
<dbReference type="Pfam" id="PF01502">
    <property type="entry name" value="PRA-CH"/>
    <property type="match status" value="1"/>
</dbReference>
<comment type="pathway">
    <text evidence="3">Amino-acid biosynthesis; L-histidine biosynthesis; L-histidine from 5-phospho-alpha-D-ribose 1-diphosphate: step 3/9.</text>
</comment>
<accession>A0A8D3X8K1</accession>
<dbReference type="KEGG" id="pld:PalTV_055"/>
<evidence type="ECO:0000256" key="2">
    <source>
        <dbReference type="ARBA" id="ARBA00001460"/>
    </source>
</evidence>
<evidence type="ECO:0000256" key="1">
    <source>
        <dbReference type="ARBA" id="ARBA00000024"/>
    </source>
</evidence>
<dbReference type="NCBIfam" id="NF000768">
    <property type="entry name" value="PRK00051.1"/>
    <property type="match status" value="1"/>
</dbReference>
<keyword evidence="12" id="KW-0368">Histidine biosynthesis</keyword>
<dbReference type="AlphaFoldDB" id="A0A8D3X8K1"/>
<dbReference type="GO" id="GO:0000105">
    <property type="term" value="P:L-histidine biosynthetic process"/>
    <property type="evidence" value="ECO:0007669"/>
    <property type="project" value="UniProtKB-UniPathway"/>
</dbReference>
<dbReference type="GO" id="GO:0004636">
    <property type="term" value="F:phosphoribosyl-ATP diphosphatase activity"/>
    <property type="evidence" value="ECO:0007669"/>
    <property type="project" value="UniProtKB-EC"/>
</dbReference>
<keyword evidence="11 14" id="KW-0378">Hydrolase</keyword>
<evidence type="ECO:0000256" key="12">
    <source>
        <dbReference type="ARBA" id="ARBA00023102"/>
    </source>
</evidence>
<dbReference type="Proteomes" id="UP000012083">
    <property type="component" value="Chromosome"/>
</dbReference>
<dbReference type="InterPro" id="IPR002496">
    <property type="entry name" value="PRib_AMP_CycHydrolase_dom"/>
</dbReference>
<dbReference type="Gene3D" id="3.10.20.810">
    <property type="entry name" value="Phosphoribosyl-AMP cyclohydrolase"/>
    <property type="match status" value="1"/>
</dbReference>
<dbReference type="FunFam" id="3.10.20.810:FF:000001">
    <property type="entry name" value="Histidine biosynthesis bifunctional protein HisIE"/>
    <property type="match status" value="1"/>
</dbReference>
<feature type="domain" description="Phosphoribosyl-AMP cyclohydrolase" evidence="13">
    <location>
        <begin position="50"/>
        <end position="123"/>
    </location>
</feature>
<evidence type="ECO:0000256" key="3">
    <source>
        <dbReference type="ARBA" id="ARBA00005169"/>
    </source>
</evidence>
<sequence>MIKKSFFKSIELSKIGDEYSNKLLIESINWNKEGLIPVITQQYDSGEVLMLAWINQTILVDTKIGDYVSYWSRTRCKKWQKGEKSGKIQLLKEVYLDCDGDTLLFKVDQYGPSCHSGRISCFYTTFLTKNAKIVKTSIISPNLLYR</sequence>
<dbReference type="PANTHER" id="PTHR42945">
    <property type="entry name" value="HISTIDINE BIOSYNTHESIS BIFUNCTIONAL PROTEIN"/>
    <property type="match status" value="1"/>
</dbReference>
<dbReference type="RefSeq" id="WP_015482464.1">
    <property type="nucleotide sequence ID" value="NC_020831.1"/>
</dbReference>
<gene>
    <name evidence="14" type="primary">hisI</name>
    <name evidence="14" type="ORF">PalTV_055</name>
</gene>